<feature type="region of interest" description="Disordered" evidence="9">
    <location>
        <begin position="121"/>
        <end position="158"/>
    </location>
</feature>
<dbReference type="InterPro" id="IPR008271">
    <property type="entry name" value="Ser/Thr_kinase_AS"/>
</dbReference>
<dbReference type="InterPro" id="IPR030616">
    <property type="entry name" value="Aur-like"/>
</dbReference>
<keyword evidence="3 7" id="KW-0547">Nucleotide-binding</keyword>
<feature type="active site" description="Proton acceptor" evidence="6">
    <location>
        <position position="429"/>
    </location>
</feature>
<dbReference type="Pfam" id="PF00069">
    <property type="entry name" value="Pkinase"/>
    <property type="match status" value="1"/>
</dbReference>
<feature type="compositionally biased region" description="Polar residues" evidence="9">
    <location>
        <begin position="551"/>
        <end position="560"/>
    </location>
</feature>
<evidence type="ECO:0000256" key="2">
    <source>
        <dbReference type="ARBA" id="ARBA00022679"/>
    </source>
</evidence>
<dbReference type="GO" id="GO:0004674">
    <property type="term" value="F:protein serine/threonine kinase activity"/>
    <property type="evidence" value="ECO:0007669"/>
    <property type="project" value="UniProtKB-KW"/>
</dbReference>
<dbReference type="FunFam" id="1.10.510.10:FF:002432">
    <property type="entry name" value="Predicted protein"/>
    <property type="match status" value="1"/>
</dbReference>
<keyword evidence="1" id="KW-0723">Serine/threonine-protein kinase</keyword>
<evidence type="ECO:0000256" key="9">
    <source>
        <dbReference type="SAM" id="MobiDB-lite"/>
    </source>
</evidence>
<keyword evidence="2" id="KW-0808">Transferase</keyword>
<feature type="compositionally biased region" description="Low complexity" evidence="9">
    <location>
        <begin position="181"/>
        <end position="191"/>
    </location>
</feature>
<feature type="binding site" evidence="7">
    <location>
        <begin position="381"/>
        <end position="383"/>
    </location>
    <ligand>
        <name>ATP</name>
        <dbReference type="ChEBI" id="CHEBI:30616"/>
    </ligand>
</feature>
<dbReference type="PANTHER" id="PTHR24350">
    <property type="entry name" value="SERINE/THREONINE-PROTEIN KINASE IAL-RELATED"/>
    <property type="match status" value="1"/>
</dbReference>
<feature type="compositionally biased region" description="Low complexity" evidence="9">
    <location>
        <begin position="256"/>
        <end position="273"/>
    </location>
</feature>
<dbReference type="AlphaFoldDB" id="A0A835SVW6"/>
<keyword evidence="4" id="KW-0418">Kinase</keyword>
<dbReference type="InterPro" id="IPR000719">
    <property type="entry name" value="Prot_kinase_dom"/>
</dbReference>
<accession>A0A835SVW6</accession>
<keyword evidence="5 7" id="KW-0067">ATP-binding</keyword>
<feature type="compositionally biased region" description="Low complexity" evidence="9">
    <location>
        <begin position="62"/>
        <end position="77"/>
    </location>
</feature>
<keyword evidence="12" id="KW-1185">Reference proteome</keyword>
<dbReference type="OrthoDB" id="377346at2759"/>
<feature type="binding site" evidence="7">
    <location>
        <position position="333"/>
    </location>
    <ligand>
        <name>ATP</name>
        <dbReference type="ChEBI" id="CHEBI:30616"/>
    </ligand>
</feature>
<feature type="region of interest" description="Disordered" evidence="9">
    <location>
        <begin position="56"/>
        <end position="77"/>
    </location>
</feature>
<evidence type="ECO:0000313" key="12">
    <source>
        <dbReference type="Proteomes" id="UP000650467"/>
    </source>
</evidence>
<feature type="compositionally biased region" description="Low complexity" evidence="9">
    <location>
        <begin position="141"/>
        <end position="151"/>
    </location>
</feature>
<feature type="cross-link" description="Glycyl lysine isopeptide (Lys-Gly) (interchain with G-Cter in SUMO2)" evidence="8">
    <location>
        <position position="431"/>
    </location>
</feature>
<feature type="compositionally biased region" description="Gly residues" evidence="9">
    <location>
        <begin position="536"/>
        <end position="546"/>
    </location>
</feature>
<dbReference type="SMART" id="SM00220">
    <property type="entry name" value="S_TKc"/>
    <property type="match status" value="1"/>
</dbReference>
<evidence type="ECO:0000256" key="5">
    <source>
        <dbReference type="ARBA" id="ARBA00022840"/>
    </source>
</evidence>
<evidence type="ECO:0000256" key="3">
    <source>
        <dbReference type="ARBA" id="ARBA00022741"/>
    </source>
</evidence>
<evidence type="ECO:0000256" key="1">
    <source>
        <dbReference type="ARBA" id="ARBA00022527"/>
    </source>
</evidence>
<evidence type="ECO:0000256" key="4">
    <source>
        <dbReference type="ARBA" id="ARBA00022777"/>
    </source>
</evidence>
<dbReference type="Gene3D" id="1.10.510.10">
    <property type="entry name" value="Transferase(Phosphotransferase) domain 1"/>
    <property type="match status" value="1"/>
</dbReference>
<evidence type="ECO:0000313" key="11">
    <source>
        <dbReference type="EMBL" id="KAG2434287.1"/>
    </source>
</evidence>
<feature type="region of interest" description="Disordered" evidence="9">
    <location>
        <begin position="181"/>
        <end position="216"/>
    </location>
</feature>
<evidence type="ECO:0000256" key="6">
    <source>
        <dbReference type="PIRSR" id="PIRSR630616-1"/>
    </source>
</evidence>
<evidence type="ECO:0000256" key="7">
    <source>
        <dbReference type="PIRSR" id="PIRSR630616-2"/>
    </source>
</evidence>
<feature type="binding site" evidence="7">
    <location>
        <begin position="433"/>
        <end position="434"/>
    </location>
    <ligand>
        <name>ATP</name>
        <dbReference type="ChEBI" id="CHEBI:30616"/>
    </ligand>
</feature>
<name>A0A835SVW6_CHLIN</name>
<organism evidence="11 12">
    <name type="scientific">Chlamydomonas incerta</name>
    <dbReference type="NCBI Taxonomy" id="51695"/>
    <lineage>
        <taxon>Eukaryota</taxon>
        <taxon>Viridiplantae</taxon>
        <taxon>Chlorophyta</taxon>
        <taxon>core chlorophytes</taxon>
        <taxon>Chlorophyceae</taxon>
        <taxon>CS clade</taxon>
        <taxon>Chlamydomonadales</taxon>
        <taxon>Chlamydomonadaceae</taxon>
        <taxon>Chlamydomonas</taxon>
    </lineage>
</organism>
<feature type="compositionally biased region" description="Low complexity" evidence="9">
    <location>
        <begin position="121"/>
        <end position="132"/>
    </location>
</feature>
<dbReference type="SUPFAM" id="SSF56112">
    <property type="entry name" value="Protein kinase-like (PK-like)"/>
    <property type="match status" value="1"/>
</dbReference>
<feature type="binding site" evidence="7">
    <location>
        <position position="447"/>
    </location>
    <ligand>
        <name>ATP</name>
        <dbReference type="ChEBI" id="CHEBI:30616"/>
    </ligand>
</feature>
<feature type="region of interest" description="Disordered" evidence="9">
    <location>
        <begin position="245"/>
        <end position="276"/>
    </location>
</feature>
<evidence type="ECO:0000256" key="8">
    <source>
        <dbReference type="PIRSR" id="PIRSR630616-3"/>
    </source>
</evidence>
<protein>
    <recommendedName>
        <fullName evidence="10">Protein kinase domain-containing protein</fullName>
    </recommendedName>
</protein>
<evidence type="ECO:0000259" key="10">
    <source>
        <dbReference type="PROSITE" id="PS50011"/>
    </source>
</evidence>
<feature type="domain" description="Protein kinase" evidence="10">
    <location>
        <begin position="304"/>
        <end position="602"/>
    </location>
</feature>
<proteinExistence type="predicted"/>
<feature type="region of interest" description="Disordered" evidence="9">
    <location>
        <begin position="524"/>
        <end position="564"/>
    </location>
</feature>
<feature type="region of interest" description="Disordered" evidence="9">
    <location>
        <begin position="604"/>
        <end position="641"/>
    </location>
</feature>
<comment type="caution">
    <text evidence="11">The sequence shown here is derived from an EMBL/GenBank/DDBJ whole genome shotgun (WGS) entry which is preliminary data.</text>
</comment>
<dbReference type="GO" id="GO:0005524">
    <property type="term" value="F:ATP binding"/>
    <property type="evidence" value="ECO:0007669"/>
    <property type="project" value="UniProtKB-KW"/>
</dbReference>
<dbReference type="Gene3D" id="3.30.200.20">
    <property type="entry name" value="Phosphorylase Kinase, domain 1"/>
    <property type="match status" value="1"/>
</dbReference>
<reference evidence="11" key="1">
    <citation type="journal article" date="2020" name="bioRxiv">
        <title>Comparative genomics of Chlamydomonas.</title>
        <authorList>
            <person name="Craig R.J."/>
            <person name="Hasan A.R."/>
            <person name="Ness R.W."/>
            <person name="Keightley P.D."/>
        </authorList>
    </citation>
    <scope>NUCLEOTIDE SEQUENCE</scope>
    <source>
        <strain evidence="11">SAG 7.73</strain>
    </source>
</reference>
<dbReference type="InterPro" id="IPR011009">
    <property type="entry name" value="Kinase-like_dom_sf"/>
</dbReference>
<dbReference type="PROSITE" id="PS50011">
    <property type="entry name" value="PROTEIN_KINASE_DOM"/>
    <property type="match status" value="1"/>
</dbReference>
<dbReference type="PROSITE" id="PS00108">
    <property type="entry name" value="PROTEIN_KINASE_ST"/>
    <property type="match status" value="1"/>
</dbReference>
<sequence length="641" mass="65259">MSMHSSTSAAAVYAPSLLGPNPSVHGGGGGGGPPPVVVSVGMLLPPLSPCAAVATGGELEDGSTQGTSAAGTGSDAGLLAASPPGAAAAGAPAGVRLPAIHSGGGADSRLAFRRNSTSSLSSALLHGSSSGAAAGGGTASGGASPSGAQAGAAGGSPAGMSVCSVGGHNLTLQQQQQLQQQLQQQRQQQQQQHHHHHQQLQQAVPGSSPPGLMAGGVHPRAAAVATIGGGGGGASILGRGAVPRAASHQMQLQGGSPVPASPVAAAATAAPESPAAPPAAPLLLTTGRNVPAAMQRASWCLQDYNIEKRLYKGSISAVYRATCLRSGLKVALKTYSFHRIPANVVHMLVREIKLHAQLAHRHVLALYAAFQDADYLVLVQEFAGRGDLHGVVHKVRRRPLSEAQLAQLVLAPFLAGLAYVHGKGILHRDIKPENILFTDDWRLVIGDFGVAVDLHQERAVTRTGTFEYMAPEVLRCPVKSRPEENKDRADLFYGLASDVFSTGVLAYEMLTGFPPCVIAQAAGAAPGPGPGDKEGGTAGSSGGGGASSSSKRVQQTQNASLDVGQLMPKGFSAGVRAFIAAAMAPDPADRPTAQQLLQHSWLLAAMSSAGGGADAPQPPPQQQKQREQELEGGRQQQEEED</sequence>
<gene>
    <name evidence="11" type="ORF">HXX76_008011</name>
</gene>
<dbReference type="Proteomes" id="UP000650467">
    <property type="component" value="Unassembled WGS sequence"/>
</dbReference>
<dbReference type="EMBL" id="JAEHOC010000017">
    <property type="protein sequence ID" value="KAG2434287.1"/>
    <property type="molecule type" value="Genomic_DNA"/>
</dbReference>